<accession>A0A3S2MVA4</accession>
<proteinExistence type="predicted"/>
<dbReference type="AlphaFoldDB" id="A0A3S2MVA4"/>
<dbReference type="EMBL" id="CM012438">
    <property type="protein sequence ID" value="RVE75267.1"/>
    <property type="molecule type" value="Genomic_DNA"/>
</dbReference>
<reference evidence="1 2" key="2">
    <citation type="submission" date="2019-01" db="EMBL/GenBank/DDBJ databases">
        <title>A chromosome length genome reference of the Java medaka (oryzias javanicus).</title>
        <authorList>
            <person name="Herpin A."/>
            <person name="Takehana Y."/>
            <person name="Naruse K."/>
            <person name="Ansai S."/>
            <person name="Kawaguchi M."/>
        </authorList>
    </citation>
    <scope>NUCLEOTIDE SEQUENCE [LARGE SCALE GENOMIC DNA]</scope>
    <source>
        <strain evidence="1">RS831</strain>
        <tissue evidence="1">Whole body</tissue>
    </source>
</reference>
<sequence length="82" mass="9066">MASFELCSASRFEKTRDGETVGPSIHGNPSQVHWFICNSGNSTYNEKPYTEGLWYSNAPGFGRPARPPVLPRVTRDFPSCSA</sequence>
<reference evidence="1 2" key="1">
    <citation type="submission" date="2018-11" db="EMBL/GenBank/DDBJ databases">
        <authorList>
            <person name="Lopez-Roques C."/>
            <person name="Donnadieu C."/>
            <person name="Bouchez O."/>
            <person name="Klopp C."/>
            <person name="Cabau C."/>
            <person name="Zahm M."/>
        </authorList>
    </citation>
    <scope>NUCLEOTIDE SEQUENCE [LARGE SCALE GENOMIC DNA]</scope>
    <source>
        <strain evidence="1">RS831</strain>
        <tissue evidence="1">Whole body</tissue>
    </source>
</reference>
<organism evidence="1 2">
    <name type="scientific">Oryzias javanicus</name>
    <name type="common">Javanese ricefish</name>
    <name type="synonym">Aplocheilus javanicus</name>
    <dbReference type="NCBI Taxonomy" id="123683"/>
    <lineage>
        <taxon>Eukaryota</taxon>
        <taxon>Metazoa</taxon>
        <taxon>Chordata</taxon>
        <taxon>Craniata</taxon>
        <taxon>Vertebrata</taxon>
        <taxon>Euteleostomi</taxon>
        <taxon>Actinopterygii</taxon>
        <taxon>Neopterygii</taxon>
        <taxon>Teleostei</taxon>
        <taxon>Neoteleostei</taxon>
        <taxon>Acanthomorphata</taxon>
        <taxon>Ovalentaria</taxon>
        <taxon>Atherinomorphae</taxon>
        <taxon>Beloniformes</taxon>
        <taxon>Adrianichthyidae</taxon>
        <taxon>Oryziinae</taxon>
        <taxon>Oryzias</taxon>
    </lineage>
</organism>
<dbReference type="Proteomes" id="UP000283210">
    <property type="component" value="Chromosome 2"/>
</dbReference>
<name>A0A3S2MVA4_ORYJA</name>
<evidence type="ECO:0000313" key="2">
    <source>
        <dbReference type="Proteomes" id="UP000283210"/>
    </source>
</evidence>
<keyword evidence="2" id="KW-1185">Reference proteome</keyword>
<protein>
    <submittedName>
        <fullName evidence="1">Uncharacterized protein</fullName>
    </submittedName>
</protein>
<gene>
    <name evidence="1" type="ORF">OJAV_G00014830</name>
</gene>
<evidence type="ECO:0000313" key="1">
    <source>
        <dbReference type="EMBL" id="RVE75267.1"/>
    </source>
</evidence>